<dbReference type="CDD" id="cd00118">
    <property type="entry name" value="LysM"/>
    <property type="match status" value="2"/>
</dbReference>
<reference evidence="4 5" key="1">
    <citation type="submission" date="2023-12" db="EMBL/GenBank/DDBJ databases">
        <title>Genome sequencing and assembly of bacterial species from a model synthetic community.</title>
        <authorList>
            <person name="Hogle S.L."/>
        </authorList>
    </citation>
    <scope>NUCLEOTIDE SEQUENCE [LARGE SCALE GENOMIC DNA]</scope>
    <source>
        <strain evidence="4 5">HAMBI_3031</strain>
    </source>
</reference>
<dbReference type="SUPFAM" id="SSF54106">
    <property type="entry name" value="LysM domain"/>
    <property type="match status" value="1"/>
</dbReference>
<dbReference type="SUPFAM" id="SSF50044">
    <property type="entry name" value="SH3-domain"/>
    <property type="match status" value="1"/>
</dbReference>
<dbReference type="Gene3D" id="2.30.30.40">
    <property type="entry name" value="SH3 Domains"/>
    <property type="match status" value="4"/>
</dbReference>
<feature type="domain" description="LysM" evidence="3">
    <location>
        <begin position="95"/>
        <end position="139"/>
    </location>
</feature>
<dbReference type="RefSeq" id="WP_114791396.1">
    <property type="nucleotide sequence ID" value="NZ_CP139960.1"/>
</dbReference>
<dbReference type="PANTHER" id="PTHR34408">
    <property type="entry name" value="FAMILY PROTEIN, PUTATIVE-RELATED"/>
    <property type="match status" value="1"/>
</dbReference>
<dbReference type="InterPro" id="IPR036779">
    <property type="entry name" value="LysM_dom_sf"/>
</dbReference>
<feature type="domain" description="SH3b" evidence="2">
    <location>
        <begin position="402"/>
        <end position="469"/>
    </location>
</feature>
<organism evidence="4 5">
    <name type="scientific">Niabella yanshanensis</name>
    <dbReference type="NCBI Taxonomy" id="577386"/>
    <lineage>
        <taxon>Bacteria</taxon>
        <taxon>Pseudomonadati</taxon>
        <taxon>Bacteroidota</taxon>
        <taxon>Chitinophagia</taxon>
        <taxon>Chitinophagales</taxon>
        <taxon>Chitinophagaceae</taxon>
        <taxon>Niabella</taxon>
    </lineage>
</organism>
<dbReference type="Pfam" id="PF08239">
    <property type="entry name" value="SH3_3"/>
    <property type="match status" value="4"/>
</dbReference>
<feature type="region of interest" description="Disordered" evidence="1">
    <location>
        <begin position="503"/>
        <end position="531"/>
    </location>
</feature>
<gene>
    <name evidence="4" type="ORF">U0035_00710</name>
</gene>
<name>A0ABZ0W9C1_9BACT</name>
<dbReference type="InterPro" id="IPR018392">
    <property type="entry name" value="LysM"/>
</dbReference>
<keyword evidence="5" id="KW-1185">Reference proteome</keyword>
<feature type="domain" description="SH3b" evidence="2">
    <location>
        <begin position="169"/>
        <end position="233"/>
    </location>
</feature>
<feature type="domain" description="SH3b" evidence="2">
    <location>
        <begin position="248"/>
        <end position="312"/>
    </location>
</feature>
<dbReference type="CDD" id="cd00174">
    <property type="entry name" value="SH3"/>
    <property type="match status" value="1"/>
</dbReference>
<feature type="domain" description="LysM" evidence="3">
    <location>
        <begin position="35"/>
        <end position="79"/>
    </location>
</feature>
<feature type="domain" description="SH3b" evidence="2">
    <location>
        <begin position="328"/>
        <end position="392"/>
    </location>
</feature>
<protein>
    <submittedName>
        <fullName evidence="4">SH3 domain-containing protein</fullName>
    </submittedName>
</protein>
<evidence type="ECO:0000256" key="1">
    <source>
        <dbReference type="SAM" id="MobiDB-lite"/>
    </source>
</evidence>
<evidence type="ECO:0000259" key="3">
    <source>
        <dbReference type="PROSITE" id="PS51782"/>
    </source>
</evidence>
<dbReference type="InterPro" id="IPR003646">
    <property type="entry name" value="SH3-like_bac-type"/>
</dbReference>
<sequence length="640" mass="68723">MKKYFLLVGFVITSGWVMAQSGRLVAEKSGKGAVLVHQVQPKEGLYSISRAYGVKVADIAAANGFDKDKGLSIGQKIKIPLTAENLSKRKGKTPVYYEVSAKETLTSISSRFNKVSVKDLKSWNKISGDAIGREKSIIVGYFDGAAPAAAAEKETDQKGNTAKTGTKAMGQALVKGTNINIRKGPATDQSVVGTARQDEVLDILKKVDDEWAWVRTKDGVEGFVASQFLETIERKAEAKPTRTAAKAIGTATVSGTNINIRKGPATDQEVIGVAQQDEIVDVLKKVNSEWTSIRTKDGTEGFVASQFLVTGDKKAAAKPEAPVVVKAIGKATVSGTNINIRKGAATDQEVVGVAQQDEEVEVLKNVNSEWTSIRTKDGVEGFVASRFLQAGGKKAEPAKAVAATKTATAYGTRINIRKGPATDQEVIGMAQAEEVLTYIRKVNDEWSEVRNADGSVTGFVATRFLSFDGQPSVAAVEAEALAKSQAEANKAAEEAAAAERAVADARKREEDQKAESLVSEKITARNDAETSTPDEAGYFKADYLKMVNPNLAYEKTFASGIFKTDRGWNDGKYYLLMDNAAPGSLVKLTNPANNKVVYAKVLGKMKGIQYSEGFDIRISEAAAQKLQIGNTDKFNVTVTY</sequence>
<dbReference type="PROSITE" id="PS51781">
    <property type="entry name" value="SH3B"/>
    <property type="match status" value="4"/>
</dbReference>
<evidence type="ECO:0000313" key="5">
    <source>
        <dbReference type="Proteomes" id="UP001325680"/>
    </source>
</evidence>
<proteinExistence type="predicted"/>
<dbReference type="PANTHER" id="PTHR34408:SF2">
    <property type="entry name" value="CELL WALL-BINDING PROTEIN YWSB"/>
    <property type="match status" value="1"/>
</dbReference>
<dbReference type="InterPro" id="IPR052354">
    <property type="entry name" value="Cell_Wall_Dynamics_Protein"/>
</dbReference>
<dbReference type="Gene3D" id="3.10.350.10">
    <property type="entry name" value="LysM domain"/>
    <property type="match status" value="2"/>
</dbReference>
<evidence type="ECO:0000259" key="2">
    <source>
        <dbReference type="PROSITE" id="PS51781"/>
    </source>
</evidence>
<evidence type="ECO:0000313" key="4">
    <source>
        <dbReference type="EMBL" id="WQD38666.1"/>
    </source>
</evidence>
<dbReference type="EMBL" id="CP139960">
    <property type="protein sequence ID" value="WQD38666.1"/>
    <property type="molecule type" value="Genomic_DNA"/>
</dbReference>
<dbReference type="SMART" id="SM00257">
    <property type="entry name" value="LysM"/>
    <property type="match status" value="2"/>
</dbReference>
<dbReference type="PROSITE" id="PS51782">
    <property type="entry name" value="LYSM"/>
    <property type="match status" value="2"/>
</dbReference>
<dbReference type="Pfam" id="PF01476">
    <property type="entry name" value="LysM"/>
    <property type="match status" value="2"/>
</dbReference>
<dbReference type="InterPro" id="IPR036028">
    <property type="entry name" value="SH3-like_dom_sf"/>
</dbReference>
<feature type="compositionally biased region" description="Basic and acidic residues" evidence="1">
    <location>
        <begin position="503"/>
        <end position="514"/>
    </location>
</feature>
<dbReference type="Proteomes" id="UP001325680">
    <property type="component" value="Chromosome"/>
</dbReference>
<dbReference type="SMART" id="SM00287">
    <property type="entry name" value="SH3b"/>
    <property type="match status" value="4"/>
</dbReference>
<accession>A0ABZ0W9C1</accession>